<feature type="compositionally biased region" description="Pro residues" evidence="5">
    <location>
        <begin position="48"/>
        <end position="75"/>
    </location>
</feature>
<feature type="compositionally biased region" description="Basic and acidic residues" evidence="5">
    <location>
        <begin position="79"/>
        <end position="126"/>
    </location>
</feature>
<dbReference type="Gene3D" id="3.30.1150.10">
    <property type="match status" value="1"/>
</dbReference>
<feature type="compositionally biased region" description="Basic and acidic residues" evidence="5">
    <location>
        <begin position="136"/>
        <end position="179"/>
    </location>
</feature>
<comment type="caution">
    <text evidence="6">The sequence shown here is derived from an EMBL/GenBank/DDBJ whole genome shotgun (WGS) entry which is preliminary data.</text>
</comment>
<dbReference type="NCBIfam" id="TIGR02794">
    <property type="entry name" value="tolA_full"/>
    <property type="match status" value="1"/>
</dbReference>
<evidence type="ECO:0000313" key="7">
    <source>
        <dbReference type="Proteomes" id="UP000293433"/>
    </source>
</evidence>
<evidence type="ECO:0000256" key="1">
    <source>
        <dbReference type="ARBA" id="ARBA00004167"/>
    </source>
</evidence>
<dbReference type="Proteomes" id="UP000293433">
    <property type="component" value="Unassembled WGS sequence"/>
</dbReference>
<dbReference type="GO" id="GO:0016020">
    <property type="term" value="C:membrane"/>
    <property type="evidence" value="ECO:0007669"/>
    <property type="project" value="UniProtKB-SubCell"/>
</dbReference>
<organism evidence="6 7">
    <name type="scientific">Sphaerotilus mobilis</name>
    <dbReference type="NCBI Taxonomy" id="47994"/>
    <lineage>
        <taxon>Bacteria</taxon>
        <taxon>Pseudomonadati</taxon>
        <taxon>Pseudomonadota</taxon>
        <taxon>Betaproteobacteria</taxon>
        <taxon>Burkholderiales</taxon>
        <taxon>Sphaerotilaceae</taxon>
        <taxon>Sphaerotilus</taxon>
    </lineage>
</organism>
<dbReference type="InterPro" id="IPR014161">
    <property type="entry name" value="Tol-Pal_TolA"/>
</dbReference>
<reference evidence="6 7" key="1">
    <citation type="submission" date="2019-02" db="EMBL/GenBank/DDBJ databases">
        <title>Genomic Encyclopedia of Type Strains, Phase IV (KMG-IV): sequencing the most valuable type-strain genomes for metagenomic binning, comparative biology and taxonomic classification.</title>
        <authorList>
            <person name="Goeker M."/>
        </authorList>
    </citation>
    <scope>NUCLEOTIDE SEQUENCE [LARGE SCALE GENOMIC DNA]</scope>
    <source>
        <strain evidence="6 7">DSM 10617</strain>
    </source>
</reference>
<name>A0A4Q7LVI7_9BURK</name>
<proteinExistence type="predicted"/>
<dbReference type="SUPFAM" id="SSF74653">
    <property type="entry name" value="TolA/TonB C-terminal domain"/>
    <property type="match status" value="1"/>
</dbReference>
<gene>
    <name evidence="6" type="ORF">EV685_1029</name>
</gene>
<protein>
    <submittedName>
        <fullName evidence="6">Cell division and transport-associated protein TolA</fullName>
    </submittedName>
</protein>
<keyword evidence="6" id="KW-0131">Cell cycle</keyword>
<evidence type="ECO:0000313" key="6">
    <source>
        <dbReference type="EMBL" id="RZS58731.1"/>
    </source>
</evidence>
<dbReference type="OrthoDB" id="5298892at2"/>
<dbReference type="EMBL" id="SGWV01000007">
    <property type="protein sequence ID" value="RZS58731.1"/>
    <property type="molecule type" value="Genomic_DNA"/>
</dbReference>
<dbReference type="AlphaFoldDB" id="A0A4Q7LVI7"/>
<dbReference type="GO" id="GO:0051301">
    <property type="term" value="P:cell division"/>
    <property type="evidence" value="ECO:0007669"/>
    <property type="project" value="UniProtKB-KW"/>
</dbReference>
<dbReference type="Pfam" id="PF13103">
    <property type="entry name" value="TonB_2"/>
    <property type="match status" value="1"/>
</dbReference>
<evidence type="ECO:0000256" key="3">
    <source>
        <dbReference type="ARBA" id="ARBA00022989"/>
    </source>
</evidence>
<keyword evidence="6" id="KW-0132">Cell division</keyword>
<evidence type="ECO:0000256" key="5">
    <source>
        <dbReference type="SAM" id="MobiDB-lite"/>
    </source>
</evidence>
<feature type="region of interest" description="Disordered" evidence="5">
    <location>
        <begin position="45"/>
        <end position="197"/>
    </location>
</feature>
<evidence type="ECO:0000256" key="4">
    <source>
        <dbReference type="ARBA" id="ARBA00023136"/>
    </source>
</evidence>
<keyword evidence="2" id="KW-0812">Transmembrane</keyword>
<dbReference type="InterPro" id="IPR006260">
    <property type="entry name" value="TonB/TolA_C"/>
</dbReference>
<keyword evidence="3" id="KW-1133">Transmembrane helix</keyword>
<accession>A0A4Q7LVI7</accession>
<keyword evidence="7" id="KW-1185">Reference proteome</keyword>
<keyword evidence="4" id="KW-0472">Membrane</keyword>
<dbReference type="NCBIfam" id="TIGR01352">
    <property type="entry name" value="tonB_Cterm"/>
    <property type="match status" value="1"/>
</dbReference>
<comment type="subcellular location">
    <subcellularLocation>
        <location evidence="1">Membrane</location>
        <topology evidence="1">Single-pass membrane protein</topology>
    </subcellularLocation>
</comment>
<evidence type="ECO:0000256" key="2">
    <source>
        <dbReference type="ARBA" id="ARBA00022692"/>
    </source>
</evidence>
<dbReference type="GO" id="GO:0043213">
    <property type="term" value="P:bacteriocin transport"/>
    <property type="evidence" value="ECO:0007669"/>
    <property type="project" value="InterPro"/>
</dbReference>
<dbReference type="GO" id="GO:0019534">
    <property type="term" value="F:toxin transmembrane transporter activity"/>
    <property type="evidence" value="ECO:0007669"/>
    <property type="project" value="InterPro"/>
</dbReference>
<sequence length="291" mass="30978">MGTGFTIALLVHAGLVAALAYGVAWRRQDVNTVSAELWAAVPQIAAPMAPPPPPPAPPAPAPRPVPAPPPPPPAPAQKADADIAVKKAQKEKDDKEKAARDEAERKKAALEKERAEKERAEKDKAVKIKAAQVKAAQEKAAQEKAAQEKAAQEKLDKAEAERVSKQRQENIARMNRELGNDNPAVGNNTGPSSGRAAVSAAPSATYAGRIRARVLPNIVYSGARDLSILAEVEVRVAPDGKIMGTRLVKSSGNPDWDQAVQRALTRTDVLPADTDGRIPPVMLLSFDPTQR</sequence>